<dbReference type="PANTHER" id="PTHR30290">
    <property type="entry name" value="PERIPLASMIC BINDING COMPONENT OF ABC TRANSPORTER"/>
    <property type="match status" value="1"/>
</dbReference>
<dbReference type="RefSeq" id="WP_344013118.1">
    <property type="nucleotide sequence ID" value="NZ_BAAAIZ010000039.1"/>
</dbReference>
<dbReference type="Proteomes" id="UP001500973">
    <property type="component" value="Unassembled WGS sequence"/>
</dbReference>
<keyword evidence="2" id="KW-0732">Signal</keyword>
<dbReference type="Gene3D" id="3.90.76.10">
    <property type="entry name" value="Dipeptide-binding Protein, Domain 1"/>
    <property type="match status" value="1"/>
</dbReference>
<dbReference type="SUPFAM" id="SSF53850">
    <property type="entry name" value="Periplasmic binding protein-like II"/>
    <property type="match status" value="1"/>
</dbReference>
<comment type="caution">
    <text evidence="4">The sequence shown here is derived from an EMBL/GenBank/DDBJ whole genome shotgun (WGS) entry which is preliminary data.</text>
</comment>
<organism evidence="4 5">
    <name type="scientific">Streptomyces thermospinosisporus</name>
    <dbReference type="NCBI Taxonomy" id="161482"/>
    <lineage>
        <taxon>Bacteria</taxon>
        <taxon>Bacillati</taxon>
        <taxon>Actinomycetota</taxon>
        <taxon>Actinomycetes</taxon>
        <taxon>Kitasatosporales</taxon>
        <taxon>Streptomycetaceae</taxon>
        <taxon>Streptomyces</taxon>
    </lineage>
</organism>
<feature type="domain" description="Solute-binding protein family 5" evidence="3">
    <location>
        <begin position="86"/>
        <end position="463"/>
    </location>
</feature>
<dbReference type="PIRSF" id="PIRSF002741">
    <property type="entry name" value="MppA"/>
    <property type="match status" value="1"/>
</dbReference>
<evidence type="ECO:0000313" key="4">
    <source>
        <dbReference type="EMBL" id="GAA1424424.1"/>
    </source>
</evidence>
<name>A0ABN1YWN6_9ACTN</name>
<dbReference type="InterPro" id="IPR000914">
    <property type="entry name" value="SBP_5_dom"/>
</dbReference>
<accession>A0ABN1YWN6</accession>
<evidence type="ECO:0000256" key="1">
    <source>
        <dbReference type="SAM" id="MobiDB-lite"/>
    </source>
</evidence>
<protein>
    <submittedName>
        <fullName evidence="4">ABC transporter substrate-binding protein</fullName>
    </submittedName>
</protein>
<evidence type="ECO:0000313" key="5">
    <source>
        <dbReference type="Proteomes" id="UP001500973"/>
    </source>
</evidence>
<evidence type="ECO:0000259" key="3">
    <source>
        <dbReference type="Pfam" id="PF00496"/>
    </source>
</evidence>
<dbReference type="Pfam" id="PF00496">
    <property type="entry name" value="SBP_bac_5"/>
    <property type="match status" value="1"/>
</dbReference>
<dbReference type="Gene3D" id="3.10.105.10">
    <property type="entry name" value="Dipeptide-binding Protein, Domain 3"/>
    <property type="match status" value="1"/>
</dbReference>
<dbReference type="EMBL" id="BAAAIZ010000039">
    <property type="protein sequence ID" value="GAA1424424.1"/>
    <property type="molecule type" value="Genomic_DNA"/>
</dbReference>
<dbReference type="Gene3D" id="3.40.190.10">
    <property type="entry name" value="Periplasmic binding protein-like II"/>
    <property type="match status" value="1"/>
</dbReference>
<dbReference type="PROSITE" id="PS51257">
    <property type="entry name" value="PROKAR_LIPOPROTEIN"/>
    <property type="match status" value="1"/>
</dbReference>
<sequence length="543" mass="59877">MRGAKSAKWVAIAAVVALGATACGGGSGDSGSDNGKGEVDPKGIFSVDVGEPQNPLQPANAKESNGSKVIRAIFSQLVDFDDKGKIVYENAESIKTEDNKVWTVTLKDGWKFHNGEPVTAKSYVDAWNWAANIKNNQTNSYWFSDIKGFEDVHPEKGEPKSDKMSGLKVVDDKTFTIELSSPIPYFEYKLGYDVWSPLPSGFFKDPEAYGEKPVGNGPYEFVKWEHKKQIEVKAYADYKGADKPKNGGVIFKNYTTVEAGYQDLLSNNLDIIRQIGPKDLPKRKADLGDRAVDEDYNAVQSIVPAFYTKQWKDIDPKVLQGLSMAIDRETITKTVLNGTREPATSFVAKGVAGYQPGVAGDILTYNPDKAKQLIKEGGGVPGNKIFIQFNADGGHKEWVEAVCNSIRKATGVECAGDSKPDFQTDLDTRDAHKVKSMYRGGWVQDYPLNVNFMRDLYGSKADGNTSGFADKEIDALFKKGDNAKDLEGAIKAYQEAEKAMFEKMPAIPLWYYKANYGYSTNVKNVKFDNNGDPVLQDVEVLKK</sequence>
<dbReference type="InterPro" id="IPR039424">
    <property type="entry name" value="SBP_5"/>
</dbReference>
<dbReference type="PANTHER" id="PTHR30290:SF83">
    <property type="entry name" value="ABC TRANSPORTER SUBSTRATE-BINDING PROTEIN"/>
    <property type="match status" value="1"/>
</dbReference>
<keyword evidence="5" id="KW-1185">Reference proteome</keyword>
<feature type="chain" id="PRO_5045272360" evidence="2">
    <location>
        <begin position="23"/>
        <end position="543"/>
    </location>
</feature>
<proteinExistence type="predicted"/>
<dbReference type="CDD" id="cd00995">
    <property type="entry name" value="PBP2_NikA_DppA_OppA_like"/>
    <property type="match status" value="1"/>
</dbReference>
<gene>
    <name evidence="4" type="ORF">GCM10009601_29120</name>
</gene>
<reference evidence="4 5" key="1">
    <citation type="journal article" date="2019" name="Int. J. Syst. Evol. Microbiol.">
        <title>The Global Catalogue of Microorganisms (GCM) 10K type strain sequencing project: providing services to taxonomists for standard genome sequencing and annotation.</title>
        <authorList>
            <consortium name="The Broad Institute Genomics Platform"/>
            <consortium name="The Broad Institute Genome Sequencing Center for Infectious Disease"/>
            <person name="Wu L."/>
            <person name="Ma J."/>
        </authorList>
    </citation>
    <scope>NUCLEOTIDE SEQUENCE [LARGE SCALE GENOMIC DNA]</scope>
    <source>
        <strain evidence="4 5">JCM 11756</strain>
    </source>
</reference>
<feature type="signal peptide" evidence="2">
    <location>
        <begin position="1"/>
        <end position="22"/>
    </location>
</feature>
<evidence type="ECO:0000256" key="2">
    <source>
        <dbReference type="SAM" id="SignalP"/>
    </source>
</evidence>
<dbReference type="InterPro" id="IPR030678">
    <property type="entry name" value="Peptide/Ni-bd"/>
</dbReference>
<feature type="region of interest" description="Disordered" evidence="1">
    <location>
        <begin position="25"/>
        <end position="45"/>
    </location>
</feature>